<keyword evidence="6" id="KW-1185">Reference proteome</keyword>
<feature type="domain" description="GGDEF" evidence="3">
    <location>
        <begin position="387"/>
        <end position="519"/>
    </location>
</feature>
<dbReference type="NCBIfam" id="TIGR00254">
    <property type="entry name" value="GGDEF"/>
    <property type="match status" value="1"/>
</dbReference>
<dbReference type="SUPFAM" id="SSF109604">
    <property type="entry name" value="HD-domain/PDEase-like"/>
    <property type="match status" value="1"/>
</dbReference>
<dbReference type="PANTHER" id="PTHR45228">
    <property type="entry name" value="CYCLIC DI-GMP PHOSPHODIESTERASE TM_0186-RELATED"/>
    <property type="match status" value="1"/>
</dbReference>
<dbReference type="SMART" id="SM00267">
    <property type="entry name" value="GGDEF"/>
    <property type="match status" value="1"/>
</dbReference>
<dbReference type="CDD" id="cd00077">
    <property type="entry name" value="HDc"/>
    <property type="match status" value="1"/>
</dbReference>
<dbReference type="Proteomes" id="UP001407405">
    <property type="component" value="Unassembled WGS sequence"/>
</dbReference>
<dbReference type="SMART" id="SM00471">
    <property type="entry name" value="HDc"/>
    <property type="match status" value="1"/>
</dbReference>
<dbReference type="RefSeq" id="WP_343185654.1">
    <property type="nucleotide sequence ID" value="NZ_JBCITM010000006.1"/>
</dbReference>
<dbReference type="CDD" id="cd01949">
    <property type="entry name" value="GGDEF"/>
    <property type="match status" value="1"/>
</dbReference>
<dbReference type="PANTHER" id="PTHR45228:SF1">
    <property type="entry name" value="CYCLIC DI-GMP PHOSPHODIESTERASE TM_0186"/>
    <property type="match status" value="1"/>
</dbReference>
<keyword evidence="2" id="KW-0472">Membrane</keyword>
<dbReference type="PROSITE" id="PS50887">
    <property type="entry name" value="GGDEF"/>
    <property type="match status" value="1"/>
</dbReference>
<evidence type="ECO:0000259" key="3">
    <source>
        <dbReference type="PROSITE" id="PS50887"/>
    </source>
</evidence>
<keyword evidence="2" id="KW-1133">Transmembrane helix</keyword>
<dbReference type="EMBL" id="JBCITM010000006">
    <property type="protein sequence ID" value="MEN1760332.1"/>
    <property type="molecule type" value="Genomic_DNA"/>
</dbReference>
<dbReference type="InterPro" id="IPR003607">
    <property type="entry name" value="HD/PDEase_dom"/>
</dbReference>
<dbReference type="InterPro" id="IPR043128">
    <property type="entry name" value="Rev_trsase/Diguanyl_cyclase"/>
</dbReference>
<dbReference type="PROSITE" id="PS51832">
    <property type="entry name" value="HD_GYP"/>
    <property type="match status" value="1"/>
</dbReference>
<dbReference type="SUPFAM" id="SSF55073">
    <property type="entry name" value="Nucleotide cyclase"/>
    <property type="match status" value="1"/>
</dbReference>
<evidence type="ECO:0000313" key="6">
    <source>
        <dbReference type="Proteomes" id="UP001407405"/>
    </source>
</evidence>
<dbReference type="Gene3D" id="3.40.190.10">
    <property type="entry name" value="Periplasmic binding protein-like II"/>
    <property type="match status" value="2"/>
</dbReference>
<dbReference type="Gene3D" id="1.10.3210.10">
    <property type="entry name" value="Hypothetical protein af1432"/>
    <property type="match status" value="1"/>
</dbReference>
<proteinExistence type="predicted"/>
<evidence type="ECO:0000313" key="5">
    <source>
        <dbReference type="EMBL" id="MEN1760332.1"/>
    </source>
</evidence>
<dbReference type="PROSITE" id="PS51257">
    <property type="entry name" value="PROKAR_LIPOPROTEIN"/>
    <property type="match status" value="1"/>
</dbReference>
<accession>A0ABU9VT37</accession>
<comment type="caution">
    <text evidence="5">The sequence shown here is derived from an EMBL/GenBank/DDBJ whole genome shotgun (WGS) entry which is preliminary data.</text>
</comment>
<evidence type="ECO:0000256" key="1">
    <source>
        <dbReference type="SAM" id="Coils"/>
    </source>
</evidence>
<sequence length="695" mass="79020">MKRKQRLFHGRNWLWALLFVILLHIFLSGCQQSQEAAIFLTEEERQWLDEHAGQIKIGYTTDYPPVEFLINGEYVGISADYFKLLEEKLEFAFEMVEFDQWTDLMEKAMNREIAGITAATKTPARSEYFEFTVPYIFNPNVIVTRENYSEKLSFEKLANSSMSVLVVEGYSIVEYLDDNYPRLEYQTVGTASDGLRKVSFGEADVMIIEVMSAAASIDHDKITNLVVNTETPYESHLSIATRNDWPMLNDILNKGLAQISDGEKQTIRMKWVPFDRTSVLENPYFWMSAVAILILLSGAIILITIWNRTLTKVVKEKTQALEESRVQLMVQNQQLEKTEIRLREEIKIRTRSEEEIKFKSYHDSLTGLYNRAYYSEVLDGFEQEGKLPFSILLADLNGLKITNDTLGHEEGDRLLVRVAGILKASVRPEDLVARIGGDEFVVVMPDATEETAEKIGANIKTACRQAKDEPIKPSLALGFATKKVASQSVQSVFKKAEDNMYENKMYESESANASILGSLKTMLRETTSETSEHCHRLETMAVNLGKAFGLGERDLNALVSLADLHDLGKVAIPEEILQKPGPLTEEEWERIKRHPDLGFRIANTSPKLAQIAEGILSHHERWDGKGYPHQLKGEKIPLLARIIAIVDAYDVMTNERPYKKIKTKEEALEELKLCAGTQFDPNLVDLFIQQMKQEP</sequence>
<dbReference type="CDD" id="cd01007">
    <property type="entry name" value="PBP2_BvgS_HisK_like"/>
    <property type="match status" value="1"/>
</dbReference>
<gene>
    <name evidence="5" type="ORF">AAIG11_07600</name>
</gene>
<dbReference type="InterPro" id="IPR052020">
    <property type="entry name" value="Cyclic_di-GMP/3'3'-cGAMP_PDE"/>
</dbReference>
<name>A0ABU9VT37_9CLOT</name>
<dbReference type="InterPro" id="IPR000160">
    <property type="entry name" value="GGDEF_dom"/>
</dbReference>
<feature type="transmembrane region" description="Helical" evidence="2">
    <location>
        <begin position="284"/>
        <end position="306"/>
    </location>
</feature>
<keyword evidence="1" id="KW-0175">Coiled coil</keyword>
<dbReference type="Pfam" id="PF13487">
    <property type="entry name" value="HD_5"/>
    <property type="match status" value="1"/>
</dbReference>
<reference evidence="5 6" key="1">
    <citation type="submission" date="2024-04" db="EMBL/GenBank/DDBJ databases">
        <title>Genome sequencing and metabolic network reconstruction of aminoacids and betaine degradation by Anoxynatronum sibiricum.</title>
        <authorList>
            <person name="Detkova E.N."/>
            <person name="Boltjanskaja Y.V."/>
            <person name="Mardanov A.V."/>
            <person name="Kevbrin V."/>
        </authorList>
    </citation>
    <scope>NUCLEOTIDE SEQUENCE [LARGE SCALE GENOMIC DNA]</scope>
    <source>
        <strain evidence="5 6">Z-7981</strain>
    </source>
</reference>
<dbReference type="InterPro" id="IPR037522">
    <property type="entry name" value="HD_GYP_dom"/>
</dbReference>
<protein>
    <submittedName>
        <fullName evidence="5">HD domain-containing phosphohydrolase</fullName>
    </submittedName>
</protein>
<dbReference type="Pfam" id="PF00497">
    <property type="entry name" value="SBP_bac_3"/>
    <property type="match status" value="1"/>
</dbReference>
<evidence type="ECO:0000256" key="2">
    <source>
        <dbReference type="SAM" id="Phobius"/>
    </source>
</evidence>
<dbReference type="SMART" id="SM00062">
    <property type="entry name" value="PBPb"/>
    <property type="match status" value="1"/>
</dbReference>
<feature type="coiled-coil region" evidence="1">
    <location>
        <begin position="318"/>
        <end position="345"/>
    </location>
</feature>
<evidence type="ECO:0000259" key="4">
    <source>
        <dbReference type="PROSITE" id="PS51832"/>
    </source>
</evidence>
<dbReference type="InterPro" id="IPR029787">
    <property type="entry name" value="Nucleotide_cyclase"/>
</dbReference>
<organism evidence="5 6">
    <name type="scientific">Anoxynatronum sibiricum</name>
    <dbReference type="NCBI Taxonomy" id="210623"/>
    <lineage>
        <taxon>Bacteria</taxon>
        <taxon>Bacillati</taxon>
        <taxon>Bacillota</taxon>
        <taxon>Clostridia</taxon>
        <taxon>Eubacteriales</taxon>
        <taxon>Clostridiaceae</taxon>
        <taxon>Anoxynatronum</taxon>
    </lineage>
</organism>
<dbReference type="Pfam" id="PF00990">
    <property type="entry name" value="GGDEF"/>
    <property type="match status" value="1"/>
</dbReference>
<dbReference type="Gene3D" id="3.30.70.270">
    <property type="match status" value="1"/>
</dbReference>
<dbReference type="SUPFAM" id="SSF53850">
    <property type="entry name" value="Periplasmic binding protein-like II"/>
    <property type="match status" value="1"/>
</dbReference>
<feature type="domain" description="HD-GYP" evidence="4">
    <location>
        <begin position="508"/>
        <end position="695"/>
    </location>
</feature>
<dbReference type="InterPro" id="IPR001638">
    <property type="entry name" value="Solute-binding_3/MltF_N"/>
</dbReference>
<keyword evidence="2" id="KW-0812">Transmembrane</keyword>